<dbReference type="OrthoDB" id="1822491at2"/>
<dbReference type="InterPro" id="IPR010998">
    <property type="entry name" value="Integrase_recombinase_N"/>
</dbReference>
<accession>A0A3M0GI21</accession>
<feature type="domain" description="Core-binding (CB)" evidence="4">
    <location>
        <begin position="84"/>
        <end position="162"/>
    </location>
</feature>
<dbReference type="GO" id="GO:0003677">
    <property type="term" value="F:DNA binding"/>
    <property type="evidence" value="ECO:0007669"/>
    <property type="project" value="UniProtKB-UniRule"/>
</dbReference>
<dbReference type="PROSITE" id="PS51900">
    <property type="entry name" value="CB"/>
    <property type="match status" value="1"/>
</dbReference>
<evidence type="ECO:0000313" key="5">
    <source>
        <dbReference type="EMBL" id="RMB62312.1"/>
    </source>
</evidence>
<reference evidence="5 6" key="1">
    <citation type="submission" date="2018-10" db="EMBL/GenBank/DDBJ databases">
        <title>Tessaracoccus antarcticuss sp. nov., isolated from sediment.</title>
        <authorList>
            <person name="Zhou L.Y."/>
            <person name="Du Z.J."/>
        </authorList>
    </citation>
    <scope>NUCLEOTIDE SEQUENCE [LARGE SCALE GENOMIC DNA]</scope>
    <source>
        <strain evidence="5 6">JDX10</strain>
    </source>
</reference>
<dbReference type="Gene3D" id="1.10.443.10">
    <property type="entry name" value="Intergrase catalytic core"/>
    <property type="match status" value="1"/>
</dbReference>
<dbReference type="InterPro" id="IPR013762">
    <property type="entry name" value="Integrase-like_cat_sf"/>
</dbReference>
<dbReference type="InterPro" id="IPR011010">
    <property type="entry name" value="DNA_brk_join_enz"/>
</dbReference>
<proteinExistence type="predicted"/>
<dbReference type="SUPFAM" id="SSF56349">
    <property type="entry name" value="DNA breaking-rejoining enzymes"/>
    <property type="match status" value="1"/>
</dbReference>
<dbReference type="EMBL" id="REFW01000001">
    <property type="protein sequence ID" value="RMB62312.1"/>
    <property type="molecule type" value="Genomic_DNA"/>
</dbReference>
<dbReference type="InterPro" id="IPR058717">
    <property type="entry name" value="Phage_L5_Integrase_N"/>
</dbReference>
<dbReference type="InterPro" id="IPR044068">
    <property type="entry name" value="CB"/>
</dbReference>
<dbReference type="Pfam" id="PF14659">
    <property type="entry name" value="Phage_int_SAM_3"/>
    <property type="match status" value="1"/>
</dbReference>
<dbReference type="GO" id="GO:0015074">
    <property type="term" value="P:DNA integration"/>
    <property type="evidence" value="ECO:0007669"/>
    <property type="project" value="InterPro"/>
</dbReference>
<gene>
    <name evidence="5" type="ORF">EAX62_07085</name>
</gene>
<keyword evidence="6" id="KW-1185">Reference proteome</keyword>
<comment type="caution">
    <text evidence="5">The sequence shown here is derived from an EMBL/GenBank/DDBJ whole genome shotgun (WGS) entry which is preliminary data.</text>
</comment>
<keyword evidence="1 3" id="KW-0238">DNA-binding</keyword>
<evidence type="ECO:0000256" key="3">
    <source>
        <dbReference type="PROSITE-ProRule" id="PRU01248"/>
    </source>
</evidence>
<organism evidence="5 6">
    <name type="scientific">Tessaracoccus antarcticus</name>
    <dbReference type="NCBI Taxonomy" id="2479848"/>
    <lineage>
        <taxon>Bacteria</taxon>
        <taxon>Bacillati</taxon>
        <taxon>Actinomycetota</taxon>
        <taxon>Actinomycetes</taxon>
        <taxon>Propionibacteriales</taxon>
        <taxon>Propionibacteriaceae</taxon>
        <taxon>Tessaracoccus</taxon>
    </lineage>
</organism>
<dbReference type="GO" id="GO:0006310">
    <property type="term" value="P:DNA recombination"/>
    <property type="evidence" value="ECO:0007669"/>
    <property type="project" value="UniProtKB-KW"/>
</dbReference>
<sequence>MAGKRGFGSIRRLPSKRYQARYMGPDGNRHQATVTFTNKADAEGWLARERELVERGLWASPWEREQAVAASPCGGDGPLAGGPVTVSLFISGWLPSVELRPTTRRDYESLLRNHIEPQLGEVVLQELSKLHVRTWWEALDPTKPRARSKAFQFLHTALNGAVELDLLPSNPAALPRRTRIRTKTARRIEPLSVVELEALADKMPAHLRLSVLIGGWCGLRYGELAELRRRDMDAEDGTIRVQRAVIKVPGGFEVGAPKTDAG</sequence>
<protein>
    <recommendedName>
        <fullName evidence="4">Core-binding (CB) domain-containing protein</fullName>
    </recommendedName>
</protein>
<keyword evidence="2" id="KW-0233">DNA recombination</keyword>
<dbReference type="Proteomes" id="UP000275256">
    <property type="component" value="Unassembled WGS sequence"/>
</dbReference>
<dbReference type="Gene3D" id="1.10.150.130">
    <property type="match status" value="1"/>
</dbReference>
<evidence type="ECO:0000256" key="1">
    <source>
        <dbReference type="ARBA" id="ARBA00023125"/>
    </source>
</evidence>
<dbReference type="Pfam" id="PF26003">
    <property type="entry name" value="Integrase_N_phage"/>
    <property type="match status" value="1"/>
</dbReference>
<dbReference type="InterPro" id="IPR004107">
    <property type="entry name" value="Integrase_SAM-like_N"/>
</dbReference>
<dbReference type="AlphaFoldDB" id="A0A3M0GI21"/>
<evidence type="ECO:0000313" key="6">
    <source>
        <dbReference type="Proteomes" id="UP000275256"/>
    </source>
</evidence>
<dbReference type="RefSeq" id="WP_121900862.1">
    <property type="nucleotide sequence ID" value="NZ_REFW01000001.1"/>
</dbReference>
<evidence type="ECO:0000256" key="2">
    <source>
        <dbReference type="ARBA" id="ARBA00023172"/>
    </source>
</evidence>
<name>A0A3M0GI21_9ACTN</name>
<evidence type="ECO:0000259" key="4">
    <source>
        <dbReference type="PROSITE" id="PS51900"/>
    </source>
</evidence>